<keyword evidence="4 8" id="KW-0560">Oxidoreductase</keyword>
<dbReference type="EMBL" id="RXIC02000020">
    <property type="protein sequence ID" value="KAB1221708.1"/>
    <property type="molecule type" value="Genomic_DNA"/>
</dbReference>
<sequence length="618" mass="69780">MSIPPYSMALQYSLAVTTFLLGNMAPLMHLQLGEVSAVVASSPRMAKEFMHTHGLAFAQRPELFAFKIMTYGGSDIAFSPYCDYWRQMRKVCTLELLRAKRVQSFSSLREDEVHNLIESIRVSSGSPNNFTEKVFSLTSTIVPKAAFGSKRKDHDAFISLAREPISVTGGFELADLFPSQKYLLLISGMKAKVEKMHKKVDRILENIIHEHRDSHIRAANSKVEPGQEDLVDILLGLQQICSLEFTLTTNNIKAVLWARLKMTYGGSDIAFSPYCDYWRQMRKICTLELLSAKRVQSFSSLREDEPLAANKDHDAFISLVSLTGGFDLADLFPSQKILPLISGMKARVEKMHRRVDRILENIIHEHRDSHIRAANSKLEPGQEDLVDVLLGLQQSCSLEFTLTTNNIKAVIWDIFAGGSDTSSTTVQWAMSEMMRNPRVLKKAQDEIRKALRGKEKVHEQDIQDLSYLKLVIQETLRLHPPAPMLLPRECRVVSEIDEYVIPVKTKVIINAWAILRDPAHWQDAESFIPERFSGSSINFKGSYFEYTPFGSGRRICPGMSFGLANIELPLAQLLYQFDWELPAGMKPEDLDMSETSGAVAARKNNLYLIATSYPPLDN</sequence>
<dbReference type="InterPro" id="IPR001128">
    <property type="entry name" value="Cyt_P450"/>
</dbReference>
<evidence type="ECO:0000256" key="7">
    <source>
        <dbReference type="PIRSR" id="PIRSR602401-1"/>
    </source>
</evidence>
<evidence type="ECO:0000256" key="6">
    <source>
        <dbReference type="ARBA" id="ARBA00023033"/>
    </source>
</evidence>
<dbReference type="Pfam" id="PF00067">
    <property type="entry name" value="p450"/>
    <property type="match status" value="2"/>
</dbReference>
<dbReference type="InterPro" id="IPR052306">
    <property type="entry name" value="CYP450_71D"/>
</dbReference>
<evidence type="ECO:0000256" key="8">
    <source>
        <dbReference type="RuleBase" id="RU000461"/>
    </source>
</evidence>
<reference evidence="9 10" key="1">
    <citation type="journal article" date="2019" name="Plant Biotechnol. J.">
        <title>The red bayberry genome and genetic basis of sex determination.</title>
        <authorList>
            <person name="Jia H.M."/>
            <person name="Jia H.J."/>
            <person name="Cai Q.L."/>
            <person name="Wang Y."/>
            <person name="Zhao H.B."/>
            <person name="Yang W.F."/>
            <person name="Wang G.Y."/>
            <person name="Li Y.H."/>
            <person name="Zhan D.L."/>
            <person name="Shen Y.T."/>
            <person name="Niu Q.F."/>
            <person name="Chang L."/>
            <person name="Qiu J."/>
            <person name="Zhao L."/>
            <person name="Xie H.B."/>
            <person name="Fu W.Y."/>
            <person name="Jin J."/>
            <person name="Li X.W."/>
            <person name="Jiao Y."/>
            <person name="Zhou C.C."/>
            <person name="Tu T."/>
            <person name="Chai C.Y."/>
            <person name="Gao J.L."/>
            <person name="Fan L.J."/>
            <person name="van de Weg E."/>
            <person name="Wang J.Y."/>
            <person name="Gao Z.S."/>
        </authorList>
    </citation>
    <scope>NUCLEOTIDE SEQUENCE [LARGE SCALE GENOMIC DNA]</scope>
    <source>
        <tissue evidence="9">Leaves</tissue>
    </source>
</reference>
<keyword evidence="3 7" id="KW-0479">Metal-binding</keyword>
<name>A0A6A1WDB0_9ROSI</name>
<dbReference type="OrthoDB" id="2789670at2759"/>
<evidence type="ECO:0000256" key="4">
    <source>
        <dbReference type="ARBA" id="ARBA00023002"/>
    </source>
</evidence>
<dbReference type="FunFam" id="1.10.630.10:FF:000162">
    <property type="entry name" value="Os06g0641600 protein"/>
    <property type="match status" value="1"/>
</dbReference>
<dbReference type="PANTHER" id="PTHR47953">
    <property type="entry name" value="OS08G0105600 PROTEIN"/>
    <property type="match status" value="1"/>
</dbReference>
<dbReference type="Gene3D" id="1.10.630.10">
    <property type="entry name" value="Cytochrome P450"/>
    <property type="match status" value="2"/>
</dbReference>
<organism evidence="9 10">
    <name type="scientific">Morella rubra</name>
    <name type="common">Chinese bayberry</name>
    <dbReference type="NCBI Taxonomy" id="262757"/>
    <lineage>
        <taxon>Eukaryota</taxon>
        <taxon>Viridiplantae</taxon>
        <taxon>Streptophyta</taxon>
        <taxon>Embryophyta</taxon>
        <taxon>Tracheophyta</taxon>
        <taxon>Spermatophyta</taxon>
        <taxon>Magnoliopsida</taxon>
        <taxon>eudicotyledons</taxon>
        <taxon>Gunneridae</taxon>
        <taxon>Pentapetalae</taxon>
        <taxon>rosids</taxon>
        <taxon>fabids</taxon>
        <taxon>Fagales</taxon>
        <taxon>Myricaceae</taxon>
        <taxon>Morella</taxon>
    </lineage>
</organism>
<dbReference type="PRINTS" id="PR00463">
    <property type="entry name" value="EP450I"/>
</dbReference>
<dbReference type="GO" id="GO:0005506">
    <property type="term" value="F:iron ion binding"/>
    <property type="evidence" value="ECO:0007669"/>
    <property type="project" value="InterPro"/>
</dbReference>
<evidence type="ECO:0000256" key="5">
    <source>
        <dbReference type="ARBA" id="ARBA00023004"/>
    </source>
</evidence>
<comment type="similarity">
    <text evidence="1 8">Belongs to the cytochrome P450 family.</text>
</comment>
<dbReference type="PANTHER" id="PTHR47953:SF16">
    <property type="entry name" value="CYTOCHROME P450 71D8"/>
    <property type="match status" value="1"/>
</dbReference>
<evidence type="ECO:0000313" key="9">
    <source>
        <dbReference type="EMBL" id="KAB1221708.1"/>
    </source>
</evidence>
<dbReference type="AlphaFoldDB" id="A0A6A1WDB0"/>
<dbReference type="InterPro" id="IPR036396">
    <property type="entry name" value="Cyt_P450_sf"/>
</dbReference>
<evidence type="ECO:0000313" key="10">
    <source>
        <dbReference type="Proteomes" id="UP000516437"/>
    </source>
</evidence>
<keyword evidence="2 7" id="KW-0349">Heme</keyword>
<dbReference type="InterPro" id="IPR002401">
    <property type="entry name" value="Cyt_P450_E_grp-I"/>
</dbReference>
<proteinExistence type="inferred from homology"/>
<evidence type="ECO:0000256" key="1">
    <source>
        <dbReference type="ARBA" id="ARBA00010617"/>
    </source>
</evidence>
<dbReference type="Proteomes" id="UP000516437">
    <property type="component" value="Chromosome 2"/>
</dbReference>
<dbReference type="GO" id="GO:0020037">
    <property type="term" value="F:heme binding"/>
    <property type="evidence" value="ECO:0007669"/>
    <property type="project" value="InterPro"/>
</dbReference>
<dbReference type="InterPro" id="IPR017972">
    <property type="entry name" value="Cyt_P450_CS"/>
</dbReference>
<keyword evidence="10" id="KW-1185">Reference proteome</keyword>
<keyword evidence="6 8" id="KW-0503">Monooxygenase</keyword>
<dbReference type="PRINTS" id="PR00385">
    <property type="entry name" value="P450"/>
</dbReference>
<accession>A0A6A1WDB0</accession>
<feature type="binding site" description="axial binding residue" evidence="7">
    <location>
        <position position="556"/>
    </location>
    <ligand>
        <name>heme</name>
        <dbReference type="ChEBI" id="CHEBI:30413"/>
    </ligand>
    <ligandPart>
        <name>Fe</name>
        <dbReference type="ChEBI" id="CHEBI:18248"/>
    </ligandPart>
</feature>
<protein>
    <submittedName>
        <fullName evidence="9">Cytochrome P450 71D8</fullName>
    </submittedName>
</protein>
<gene>
    <name evidence="9" type="ORF">CJ030_MR2G019935</name>
</gene>
<comment type="caution">
    <text evidence="9">The sequence shown here is derived from an EMBL/GenBank/DDBJ whole genome shotgun (WGS) entry which is preliminary data.</text>
</comment>
<dbReference type="GO" id="GO:0004497">
    <property type="term" value="F:monooxygenase activity"/>
    <property type="evidence" value="ECO:0007669"/>
    <property type="project" value="UniProtKB-KW"/>
</dbReference>
<dbReference type="GO" id="GO:0016705">
    <property type="term" value="F:oxidoreductase activity, acting on paired donors, with incorporation or reduction of molecular oxygen"/>
    <property type="evidence" value="ECO:0007669"/>
    <property type="project" value="InterPro"/>
</dbReference>
<comment type="cofactor">
    <cofactor evidence="7">
        <name>heme</name>
        <dbReference type="ChEBI" id="CHEBI:30413"/>
    </cofactor>
</comment>
<dbReference type="PROSITE" id="PS00086">
    <property type="entry name" value="CYTOCHROME_P450"/>
    <property type="match status" value="1"/>
</dbReference>
<dbReference type="CDD" id="cd11072">
    <property type="entry name" value="CYP71-like"/>
    <property type="match status" value="1"/>
</dbReference>
<evidence type="ECO:0000256" key="2">
    <source>
        <dbReference type="ARBA" id="ARBA00022617"/>
    </source>
</evidence>
<dbReference type="SUPFAM" id="SSF48264">
    <property type="entry name" value="Cytochrome P450"/>
    <property type="match status" value="2"/>
</dbReference>
<keyword evidence="5 7" id="KW-0408">Iron</keyword>
<evidence type="ECO:0000256" key="3">
    <source>
        <dbReference type="ARBA" id="ARBA00022723"/>
    </source>
</evidence>